<feature type="chain" id="PRO_5040172588" evidence="1">
    <location>
        <begin position="22"/>
        <end position="86"/>
    </location>
</feature>
<dbReference type="AlphaFoldDB" id="A0A9P6SS67"/>
<evidence type="ECO:0000313" key="3">
    <source>
        <dbReference type="Proteomes" id="UP000703661"/>
    </source>
</evidence>
<proteinExistence type="predicted"/>
<gene>
    <name evidence="2" type="ORF">BGZ80_007461</name>
</gene>
<keyword evidence="3" id="KW-1185">Reference proteome</keyword>
<sequence>MQHIKLLVLLSLLTGATLAAASTDRNDAVSTIENHPASTDKSIWSHKLLQDWDNGWDVNFEGEPIDPNTACGGEPCIRFPLTKPTR</sequence>
<name>A0A9P6SS67_9FUNG</name>
<keyword evidence="1" id="KW-0732">Signal</keyword>
<evidence type="ECO:0000256" key="1">
    <source>
        <dbReference type="SAM" id="SignalP"/>
    </source>
</evidence>
<feature type="signal peptide" evidence="1">
    <location>
        <begin position="1"/>
        <end position="21"/>
    </location>
</feature>
<comment type="caution">
    <text evidence="2">The sequence shown here is derived from an EMBL/GenBank/DDBJ whole genome shotgun (WGS) entry which is preliminary data.</text>
</comment>
<reference evidence="2" key="1">
    <citation type="journal article" date="2020" name="Fungal Divers.">
        <title>Resolving the Mortierellaceae phylogeny through synthesis of multi-gene phylogenetics and phylogenomics.</title>
        <authorList>
            <person name="Vandepol N."/>
            <person name="Liber J."/>
            <person name="Desiro A."/>
            <person name="Na H."/>
            <person name="Kennedy M."/>
            <person name="Barry K."/>
            <person name="Grigoriev I.V."/>
            <person name="Miller A.N."/>
            <person name="O'Donnell K."/>
            <person name="Stajich J.E."/>
            <person name="Bonito G."/>
        </authorList>
    </citation>
    <scope>NUCLEOTIDE SEQUENCE</scope>
    <source>
        <strain evidence="2">NRRL 2769</strain>
    </source>
</reference>
<organism evidence="2 3">
    <name type="scientific">Entomortierella chlamydospora</name>
    <dbReference type="NCBI Taxonomy" id="101097"/>
    <lineage>
        <taxon>Eukaryota</taxon>
        <taxon>Fungi</taxon>
        <taxon>Fungi incertae sedis</taxon>
        <taxon>Mucoromycota</taxon>
        <taxon>Mortierellomycotina</taxon>
        <taxon>Mortierellomycetes</taxon>
        <taxon>Mortierellales</taxon>
        <taxon>Mortierellaceae</taxon>
        <taxon>Entomortierella</taxon>
    </lineage>
</organism>
<dbReference type="Proteomes" id="UP000703661">
    <property type="component" value="Unassembled WGS sequence"/>
</dbReference>
<feature type="non-terminal residue" evidence="2">
    <location>
        <position position="86"/>
    </location>
</feature>
<dbReference type="EMBL" id="JAAAID010003827">
    <property type="protein sequence ID" value="KAF9995632.1"/>
    <property type="molecule type" value="Genomic_DNA"/>
</dbReference>
<accession>A0A9P6SS67</accession>
<protein>
    <submittedName>
        <fullName evidence="2">Uncharacterized protein</fullName>
    </submittedName>
</protein>
<evidence type="ECO:0000313" key="2">
    <source>
        <dbReference type="EMBL" id="KAF9995632.1"/>
    </source>
</evidence>